<dbReference type="GO" id="GO:0006310">
    <property type="term" value="P:DNA recombination"/>
    <property type="evidence" value="ECO:0007669"/>
    <property type="project" value="UniProtKB-KW"/>
</dbReference>
<dbReference type="Gene3D" id="1.10.443.10">
    <property type="entry name" value="Intergrase catalytic core"/>
    <property type="match status" value="1"/>
</dbReference>
<name>A0A553ZNV6_9ACTN</name>
<dbReference type="Proteomes" id="UP000320888">
    <property type="component" value="Unassembled WGS sequence"/>
</dbReference>
<reference evidence="2 3" key="1">
    <citation type="submission" date="2019-07" db="EMBL/GenBank/DDBJ databases">
        <title>Draft genome for Streptomyces benahoarensis MZ03-48.</title>
        <authorList>
            <person name="Gonzalez-Pimentel J.L."/>
        </authorList>
    </citation>
    <scope>NUCLEOTIDE SEQUENCE [LARGE SCALE GENOMIC DNA]</scope>
    <source>
        <strain evidence="2 3">MZ03-48</strain>
    </source>
</reference>
<protein>
    <recommendedName>
        <fullName evidence="4">Integrase</fullName>
    </recommendedName>
</protein>
<keyword evidence="1" id="KW-0233">DNA recombination</keyword>
<evidence type="ECO:0008006" key="4">
    <source>
        <dbReference type="Google" id="ProtNLM"/>
    </source>
</evidence>
<accession>A0A553ZNV6</accession>
<keyword evidence="3" id="KW-1185">Reference proteome</keyword>
<evidence type="ECO:0000256" key="1">
    <source>
        <dbReference type="ARBA" id="ARBA00023172"/>
    </source>
</evidence>
<dbReference type="AlphaFoldDB" id="A0A553ZNV6"/>
<dbReference type="EMBL" id="VKLS01000040">
    <property type="protein sequence ID" value="TSB43132.1"/>
    <property type="molecule type" value="Genomic_DNA"/>
</dbReference>
<dbReference type="SUPFAM" id="SSF56349">
    <property type="entry name" value="DNA breaking-rejoining enzymes"/>
    <property type="match status" value="1"/>
</dbReference>
<gene>
    <name evidence="2" type="ORF">FNZ23_06240</name>
</gene>
<evidence type="ECO:0000313" key="3">
    <source>
        <dbReference type="Proteomes" id="UP000320888"/>
    </source>
</evidence>
<dbReference type="InterPro" id="IPR013762">
    <property type="entry name" value="Integrase-like_cat_sf"/>
</dbReference>
<organism evidence="2 3">
    <name type="scientific">Streptomyces benahoarensis</name>
    <dbReference type="NCBI Taxonomy" id="2595054"/>
    <lineage>
        <taxon>Bacteria</taxon>
        <taxon>Bacillati</taxon>
        <taxon>Actinomycetota</taxon>
        <taxon>Actinomycetes</taxon>
        <taxon>Kitasatosporales</taxon>
        <taxon>Streptomycetaceae</taxon>
        <taxon>Streptomyces</taxon>
    </lineage>
</organism>
<dbReference type="OrthoDB" id="3589776at2"/>
<dbReference type="GO" id="GO:0003677">
    <property type="term" value="F:DNA binding"/>
    <property type="evidence" value="ECO:0007669"/>
    <property type="project" value="InterPro"/>
</dbReference>
<dbReference type="GO" id="GO:0015074">
    <property type="term" value="P:DNA integration"/>
    <property type="evidence" value="ECO:0007669"/>
    <property type="project" value="InterPro"/>
</dbReference>
<dbReference type="RefSeq" id="WP_143941474.1">
    <property type="nucleotide sequence ID" value="NZ_VKLS01000040.1"/>
</dbReference>
<comment type="caution">
    <text evidence="2">The sequence shown here is derived from an EMBL/GenBank/DDBJ whole genome shotgun (WGS) entry which is preliminary data.</text>
</comment>
<proteinExistence type="predicted"/>
<sequence>MSQQLSVPVRPRRRTASVFAGGNVCRIAGLKLTPGATGPLFEQDRWDLSGLADAHRTVTGTELVWDFTEIINPSWRMVAKEVLLAMLAPDHEAVLECALALRSVRGPRTCYRYLRQFIEWFNWLTGEGLVTLEEVTQEMCKRYLEERHWSVPVPGEPRRRLEPGTMRELVSAVQVLTLYGELTSSDGYRTVFAPWSGKTATSVAGVKTTGSNRTPPVPDAILQPLLATCLYLVDVVGPHIADLLDQVRAEAAEDVGLPGGTLAHLPALRQVIEEVRAAGEPLPALADNQTTKRVNRHGTDLLSLLAWGRLSRRAKVGRLSPEVCTRLAPALAELAAEVGFQRPLARKPASIARADNAELVPWTSPLAAEDVNIMASYVVIACLVLTAALSGMRHSELLEIEAGCRRPAREIPGGGRRFRLAGRLVKGQTFGGAPDEWVVIEEVDRAVALAEHLLNRPDGEALFPTVDLSTRVKALRRWLERTGNRERWGLPVIPPGPASARMMRRTLALAIAQRPGGLLAAKVALKHISVATTEGYAARPGGSQRLFQAEIEEAEEVHRIALTVQAFRDVQAGILPAGPGARGLVEASSHVDAALKDAARTDPKVLHDDRHLENLLRKQAKTLHVGSANYRWFRDPSKALCLRMAGTPQATKPLVGMCDSARCPQATHHPCHRLVWANQAASVAVFIESPRVAKGEKIRLLPERDRALRVVAEIDAASTTTVGKD</sequence>
<dbReference type="InterPro" id="IPR011010">
    <property type="entry name" value="DNA_brk_join_enz"/>
</dbReference>
<evidence type="ECO:0000313" key="2">
    <source>
        <dbReference type="EMBL" id="TSB43132.1"/>
    </source>
</evidence>